<dbReference type="FunCoup" id="F0Z899">
    <property type="interactions" value="937"/>
</dbReference>
<dbReference type="Proteomes" id="UP000001064">
    <property type="component" value="Unassembled WGS sequence"/>
</dbReference>
<dbReference type="eggNOG" id="ENOG502T0BG">
    <property type="taxonomic scope" value="Eukaryota"/>
</dbReference>
<feature type="chain" id="PRO_5003264972" evidence="1">
    <location>
        <begin position="20"/>
        <end position="211"/>
    </location>
</feature>
<feature type="signal peptide" evidence="1">
    <location>
        <begin position="1"/>
        <end position="19"/>
    </location>
</feature>
<evidence type="ECO:0000313" key="3">
    <source>
        <dbReference type="Proteomes" id="UP000001064"/>
    </source>
</evidence>
<dbReference type="GeneID" id="10509513"/>
<dbReference type="EMBL" id="GL870950">
    <property type="protein sequence ID" value="EGC39857.1"/>
    <property type="molecule type" value="Genomic_DNA"/>
</dbReference>
<proteinExistence type="predicted"/>
<sequence>MKLIFFILFLILYAKNAYCQIYRQFSINGCTEEKIVYLDECAPFRSCNARMQVLYSSAEDEYRLYVYYHTDETCSGEVIESCQINCNSSKPFTQGYVMVQCQESTLPIEYSSFIVESGPSCLEEIELNSCKSNCLGNVKISRNETIYEGYYLSVYDNDKCENDPTSKENFKCLPDRDVDLTGAAIACKYSSNYGYIFPIDKSNYFWKFKIK</sequence>
<evidence type="ECO:0000256" key="1">
    <source>
        <dbReference type="SAM" id="SignalP"/>
    </source>
</evidence>
<dbReference type="VEuPathDB" id="AmoebaDB:DICPUDRAFT_74619"/>
<keyword evidence="1" id="KW-0732">Signal</keyword>
<accession>F0Z899</accession>
<protein>
    <submittedName>
        <fullName evidence="2">Uncharacterized protein</fullName>
    </submittedName>
</protein>
<organism evidence="2 3">
    <name type="scientific">Dictyostelium purpureum</name>
    <name type="common">Slime mold</name>
    <dbReference type="NCBI Taxonomy" id="5786"/>
    <lineage>
        <taxon>Eukaryota</taxon>
        <taxon>Amoebozoa</taxon>
        <taxon>Evosea</taxon>
        <taxon>Eumycetozoa</taxon>
        <taxon>Dictyostelia</taxon>
        <taxon>Dictyosteliales</taxon>
        <taxon>Dictyosteliaceae</taxon>
        <taxon>Dictyostelium</taxon>
    </lineage>
</organism>
<gene>
    <name evidence="2" type="ORF">DICPUDRAFT_74619</name>
</gene>
<keyword evidence="3" id="KW-1185">Reference proteome</keyword>
<dbReference type="InParanoid" id="F0Z899"/>
<reference evidence="3" key="1">
    <citation type="journal article" date="2011" name="Genome Biol.">
        <title>Comparative genomics of the social amoebae Dictyostelium discoideum and Dictyostelium purpureum.</title>
        <authorList>
            <consortium name="US DOE Joint Genome Institute (JGI-PGF)"/>
            <person name="Sucgang R."/>
            <person name="Kuo A."/>
            <person name="Tian X."/>
            <person name="Salerno W."/>
            <person name="Parikh A."/>
            <person name="Feasley C.L."/>
            <person name="Dalin E."/>
            <person name="Tu H."/>
            <person name="Huang E."/>
            <person name="Barry K."/>
            <person name="Lindquist E."/>
            <person name="Shapiro H."/>
            <person name="Bruce D."/>
            <person name="Schmutz J."/>
            <person name="Salamov A."/>
            <person name="Fey P."/>
            <person name="Gaudet P."/>
            <person name="Anjard C."/>
            <person name="Babu M.M."/>
            <person name="Basu S."/>
            <person name="Bushmanova Y."/>
            <person name="van der Wel H."/>
            <person name="Katoh-Kurasawa M."/>
            <person name="Dinh C."/>
            <person name="Coutinho P.M."/>
            <person name="Saito T."/>
            <person name="Elias M."/>
            <person name="Schaap P."/>
            <person name="Kay R.R."/>
            <person name="Henrissat B."/>
            <person name="Eichinger L."/>
            <person name="Rivero F."/>
            <person name="Putnam N.H."/>
            <person name="West C.M."/>
            <person name="Loomis W.F."/>
            <person name="Chisholm R.L."/>
            <person name="Shaulsky G."/>
            <person name="Strassmann J.E."/>
            <person name="Queller D.C."/>
            <person name="Kuspa A."/>
            <person name="Grigoriev I.V."/>
        </authorList>
    </citation>
    <scope>NUCLEOTIDE SEQUENCE [LARGE SCALE GENOMIC DNA]</scope>
    <source>
        <strain evidence="3">QSDP1</strain>
    </source>
</reference>
<evidence type="ECO:0000313" key="2">
    <source>
        <dbReference type="EMBL" id="EGC39857.1"/>
    </source>
</evidence>
<dbReference type="KEGG" id="dpp:DICPUDRAFT_74619"/>
<dbReference type="RefSeq" id="XP_003283608.1">
    <property type="nucleotide sequence ID" value="XM_003283560.1"/>
</dbReference>
<dbReference type="AlphaFoldDB" id="F0Z899"/>
<name>F0Z899_DICPU</name>